<evidence type="ECO:0000313" key="3">
    <source>
        <dbReference type="EMBL" id="MFM0721302.1"/>
    </source>
</evidence>
<proteinExistence type="inferred from homology"/>
<organism evidence="3 4">
    <name type="scientific">Paraburkholderia strydomiana</name>
    <dbReference type="NCBI Taxonomy" id="1245417"/>
    <lineage>
        <taxon>Bacteria</taxon>
        <taxon>Pseudomonadati</taxon>
        <taxon>Pseudomonadota</taxon>
        <taxon>Betaproteobacteria</taxon>
        <taxon>Burkholderiales</taxon>
        <taxon>Burkholderiaceae</taxon>
        <taxon>Paraburkholderia</taxon>
    </lineage>
</organism>
<reference evidence="3 4" key="1">
    <citation type="journal article" date="2024" name="Chem. Sci.">
        <title>Discovery of megapolipeptins by genome mining of a Burkholderiales bacteria collection.</title>
        <authorList>
            <person name="Paulo B.S."/>
            <person name="Recchia M.J.J."/>
            <person name="Lee S."/>
            <person name="Fergusson C.H."/>
            <person name="Romanowski S.B."/>
            <person name="Hernandez A."/>
            <person name="Krull N."/>
            <person name="Liu D.Y."/>
            <person name="Cavanagh H."/>
            <person name="Bos A."/>
            <person name="Gray C.A."/>
            <person name="Murphy B.T."/>
            <person name="Linington R.G."/>
            <person name="Eustaquio A.S."/>
        </authorList>
    </citation>
    <scope>NUCLEOTIDE SEQUENCE [LARGE SCALE GENOMIC DNA]</scope>
    <source>
        <strain evidence="3 4">RL17-350-BIC-E</strain>
    </source>
</reference>
<gene>
    <name evidence="3" type="ORF">PQQ73_33900</name>
</gene>
<feature type="domain" description="YCII-related" evidence="2">
    <location>
        <begin position="1"/>
        <end position="87"/>
    </location>
</feature>
<dbReference type="Pfam" id="PF03795">
    <property type="entry name" value="YCII"/>
    <property type="match status" value="1"/>
</dbReference>
<dbReference type="InterPro" id="IPR005545">
    <property type="entry name" value="YCII"/>
</dbReference>
<accession>A0ABW9EQT6</accession>
<evidence type="ECO:0000259" key="2">
    <source>
        <dbReference type="Pfam" id="PF03795"/>
    </source>
</evidence>
<dbReference type="SUPFAM" id="SSF54909">
    <property type="entry name" value="Dimeric alpha+beta barrel"/>
    <property type="match status" value="1"/>
</dbReference>
<dbReference type="EMBL" id="JAQQCL010000042">
    <property type="protein sequence ID" value="MFM0721302.1"/>
    <property type="molecule type" value="Genomic_DNA"/>
</dbReference>
<dbReference type="Proteomes" id="UP001629392">
    <property type="component" value="Unassembled WGS sequence"/>
</dbReference>
<dbReference type="InterPro" id="IPR051807">
    <property type="entry name" value="Sec-metab_biosynth-assoc"/>
</dbReference>
<protein>
    <submittedName>
        <fullName evidence="3">YciI family protein</fullName>
    </submittedName>
</protein>
<dbReference type="InterPro" id="IPR011008">
    <property type="entry name" value="Dimeric_a/b-barrel"/>
</dbReference>
<evidence type="ECO:0000256" key="1">
    <source>
        <dbReference type="ARBA" id="ARBA00007689"/>
    </source>
</evidence>
<dbReference type="Gene3D" id="3.30.70.1060">
    <property type="entry name" value="Dimeric alpha+beta barrel"/>
    <property type="match status" value="1"/>
</dbReference>
<dbReference type="PANTHER" id="PTHR33606:SF3">
    <property type="entry name" value="PROTEIN YCII"/>
    <property type="match status" value="1"/>
</dbReference>
<comment type="similarity">
    <text evidence="1">Belongs to the YciI family.</text>
</comment>
<name>A0ABW9EQT6_9BURK</name>
<dbReference type="PANTHER" id="PTHR33606">
    <property type="entry name" value="PROTEIN YCII"/>
    <property type="match status" value="1"/>
</dbReference>
<sequence length="92" mass="10672">MHWIIYCTDKPGSLSLREAHIVRHRAYLETKPINVVMSGPLMDDAGEKMNGSFFLVDAESRSEVESFSRNDPFFDLGLWSEVHIHRFYKRVG</sequence>
<keyword evidence="4" id="KW-1185">Reference proteome</keyword>
<evidence type="ECO:0000313" key="4">
    <source>
        <dbReference type="Proteomes" id="UP001629392"/>
    </source>
</evidence>
<comment type="caution">
    <text evidence="3">The sequence shown here is derived from an EMBL/GenBank/DDBJ whole genome shotgun (WGS) entry which is preliminary data.</text>
</comment>
<dbReference type="RefSeq" id="WP_408157356.1">
    <property type="nucleotide sequence ID" value="NZ_JAQQCL010000042.1"/>
</dbReference>